<feature type="transmembrane region" description="Helical" evidence="8">
    <location>
        <begin position="326"/>
        <end position="347"/>
    </location>
</feature>
<dbReference type="EMBL" id="CAXLJM020000026">
    <property type="protein sequence ID" value="CAL8093415.1"/>
    <property type="molecule type" value="Genomic_DNA"/>
</dbReference>
<dbReference type="InterPro" id="IPR009318">
    <property type="entry name" value="Gustatory_rcpt"/>
</dbReference>
<comment type="caution">
    <text evidence="9">The sequence shown here is derived from an EMBL/GenBank/DDBJ whole genome shotgun (WGS) entry which is preliminary data.</text>
</comment>
<evidence type="ECO:0000256" key="8">
    <source>
        <dbReference type="SAM" id="Phobius"/>
    </source>
</evidence>
<evidence type="ECO:0000256" key="4">
    <source>
        <dbReference type="ARBA" id="ARBA00022692"/>
    </source>
</evidence>
<evidence type="ECO:0008006" key="11">
    <source>
        <dbReference type="Google" id="ProtNLM"/>
    </source>
</evidence>
<keyword evidence="3" id="KW-1003">Cell membrane</keyword>
<evidence type="ECO:0000313" key="10">
    <source>
        <dbReference type="Proteomes" id="UP001642540"/>
    </source>
</evidence>
<sequence>MRSASQEKLMQSAKSLKSSEQIFESLNTPVMDVKFPPADQREEDDLFSTFRGFLILGRILGVVPISGVFKKSYNDLYFSRYSFASITSYICIVLLAFNASLGVANAVRDQKRNALEIARSIGTPIFNLWGLFIYTYFLLRGEEFLKIFKFWASCNLYYSKKDTYLYRIVVIISVIVFTSAVLENAILHMEFFEAFDDINGHIVKYGKETGDAPIHKMYYWRGHVFWNNVVGYHPIFMVIAFFTHKWVLYGWNYIDVFMALFCRALYYKFKVLCKAAEDTLFLPLPLKSPDVYTPSEFDRQAWLQLTRDHEQLCNLIDVMNRFFSPLLFVSYSVNIYFVCMQLLGALNPEFVAHSVVHSIYAPWSFVHIIARIFLLSICAAKINEYAHNIRNVVQRCPVELYDGSIAKLDKRVNVGPKLGFSGLGCFVVTKPFMLSILNVVFTIEIVLLQGLSTSQSQSSNTNCPKP</sequence>
<feature type="transmembrane region" description="Helical" evidence="8">
    <location>
        <begin position="224"/>
        <end position="242"/>
    </location>
</feature>
<evidence type="ECO:0000256" key="2">
    <source>
        <dbReference type="ARBA" id="ARBA00005327"/>
    </source>
</evidence>
<keyword evidence="10" id="KW-1185">Reference proteome</keyword>
<feature type="transmembrane region" description="Helical" evidence="8">
    <location>
        <begin position="117"/>
        <end position="139"/>
    </location>
</feature>
<feature type="transmembrane region" description="Helical" evidence="8">
    <location>
        <begin position="248"/>
        <end position="266"/>
    </location>
</feature>
<accession>A0ABP1Q8E7</accession>
<evidence type="ECO:0000256" key="7">
    <source>
        <dbReference type="ARBA" id="ARBA00023170"/>
    </source>
</evidence>
<keyword evidence="4 8" id="KW-0812">Transmembrane</keyword>
<name>A0ABP1Q8E7_9HEXA</name>
<feature type="transmembrane region" description="Helical" evidence="8">
    <location>
        <begin position="164"/>
        <end position="182"/>
    </location>
</feature>
<gene>
    <name evidence="9" type="ORF">ODALV1_LOCUS8493</name>
</gene>
<keyword evidence="5 8" id="KW-1133">Transmembrane helix</keyword>
<evidence type="ECO:0000256" key="6">
    <source>
        <dbReference type="ARBA" id="ARBA00023136"/>
    </source>
</evidence>
<evidence type="ECO:0000313" key="9">
    <source>
        <dbReference type="EMBL" id="CAL8093415.1"/>
    </source>
</evidence>
<organism evidence="9 10">
    <name type="scientific">Orchesella dallaii</name>
    <dbReference type="NCBI Taxonomy" id="48710"/>
    <lineage>
        <taxon>Eukaryota</taxon>
        <taxon>Metazoa</taxon>
        <taxon>Ecdysozoa</taxon>
        <taxon>Arthropoda</taxon>
        <taxon>Hexapoda</taxon>
        <taxon>Collembola</taxon>
        <taxon>Entomobryomorpha</taxon>
        <taxon>Entomobryoidea</taxon>
        <taxon>Orchesellidae</taxon>
        <taxon>Orchesellinae</taxon>
        <taxon>Orchesella</taxon>
    </lineage>
</organism>
<comment type="subcellular location">
    <subcellularLocation>
        <location evidence="1">Cell membrane</location>
        <topology evidence="1">Multi-pass membrane protein</topology>
    </subcellularLocation>
</comment>
<feature type="transmembrane region" description="Helical" evidence="8">
    <location>
        <begin position="359"/>
        <end position="380"/>
    </location>
</feature>
<keyword evidence="7" id="KW-0675">Receptor</keyword>
<feature type="transmembrane region" description="Helical" evidence="8">
    <location>
        <begin position="81"/>
        <end position="105"/>
    </location>
</feature>
<protein>
    <recommendedName>
        <fullName evidence="11">Gustatory receptor</fullName>
    </recommendedName>
</protein>
<dbReference type="PANTHER" id="PTHR21421:SF29">
    <property type="entry name" value="GUSTATORY RECEPTOR 5A FOR TREHALOSE-RELATED"/>
    <property type="match status" value="1"/>
</dbReference>
<feature type="transmembrane region" description="Helical" evidence="8">
    <location>
        <begin position="50"/>
        <end position="69"/>
    </location>
</feature>
<comment type="similarity">
    <text evidence="2">Belongs to the insect chemoreceptor superfamily. Gustatory receptor (GR) family. Gr5a subfamily.</text>
</comment>
<dbReference type="Pfam" id="PF06151">
    <property type="entry name" value="Trehalose_recp"/>
    <property type="match status" value="1"/>
</dbReference>
<evidence type="ECO:0000256" key="5">
    <source>
        <dbReference type="ARBA" id="ARBA00022989"/>
    </source>
</evidence>
<dbReference type="Proteomes" id="UP001642540">
    <property type="component" value="Unassembled WGS sequence"/>
</dbReference>
<reference evidence="9 10" key="1">
    <citation type="submission" date="2024-08" db="EMBL/GenBank/DDBJ databases">
        <authorList>
            <person name="Cucini C."/>
            <person name="Frati F."/>
        </authorList>
    </citation>
    <scope>NUCLEOTIDE SEQUENCE [LARGE SCALE GENOMIC DNA]</scope>
</reference>
<proteinExistence type="inferred from homology"/>
<evidence type="ECO:0000256" key="3">
    <source>
        <dbReference type="ARBA" id="ARBA00022475"/>
    </source>
</evidence>
<evidence type="ECO:0000256" key="1">
    <source>
        <dbReference type="ARBA" id="ARBA00004651"/>
    </source>
</evidence>
<dbReference type="PANTHER" id="PTHR21421">
    <property type="entry name" value="GUSTATORY RECEPTOR"/>
    <property type="match status" value="1"/>
</dbReference>
<keyword evidence="6 8" id="KW-0472">Membrane</keyword>